<feature type="region of interest" description="Disordered" evidence="1">
    <location>
        <begin position="205"/>
        <end position="274"/>
    </location>
</feature>
<proteinExistence type="predicted"/>
<feature type="compositionally biased region" description="Polar residues" evidence="1">
    <location>
        <begin position="336"/>
        <end position="345"/>
    </location>
</feature>
<name>A0A9P0A3M1_BEMTA</name>
<organism evidence="2 3">
    <name type="scientific">Bemisia tabaci</name>
    <name type="common">Sweetpotato whitefly</name>
    <name type="synonym">Aleurodes tabaci</name>
    <dbReference type="NCBI Taxonomy" id="7038"/>
    <lineage>
        <taxon>Eukaryota</taxon>
        <taxon>Metazoa</taxon>
        <taxon>Ecdysozoa</taxon>
        <taxon>Arthropoda</taxon>
        <taxon>Hexapoda</taxon>
        <taxon>Insecta</taxon>
        <taxon>Pterygota</taxon>
        <taxon>Neoptera</taxon>
        <taxon>Paraneoptera</taxon>
        <taxon>Hemiptera</taxon>
        <taxon>Sternorrhyncha</taxon>
        <taxon>Aleyrodoidea</taxon>
        <taxon>Aleyrodidae</taxon>
        <taxon>Aleyrodinae</taxon>
        <taxon>Bemisia</taxon>
    </lineage>
</organism>
<dbReference type="Pfam" id="PF25562">
    <property type="entry name" value="CNBH_CNNM2_C"/>
    <property type="match status" value="1"/>
</dbReference>
<dbReference type="Proteomes" id="UP001152759">
    <property type="component" value="Chromosome 1"/>
</dbReference>
<feature type="compositionally biased region" description="Polar residues" evidence="1">
    <location>
        <begin position="258"/>
        <end position="270"/>
    </location>
</feature>
<protein>
    <submittedName>
        <fullName evidence="2">Uncharacterized protein</fullName>
    </submittedName>
</protein>
<evidence type="ECO:0000313" key="3">
    <source>
        <dbReference type="Proteomes" id="UP001152759"/>
    </source>
</evidence>
<feature type="compositionally biased region" description="Basic and acidic residues" evidence="1">
    <location>
        <begin position="286"/>
        <end position="297"/>
    </location>
</feature>
<accession>A0A9P0A3M1</accession>
<evidence type="ECO:0000313" key="2">
    <source>
        <dbReference type="EMBL" id="CAH0382498.1"/>
    </source>
</evidence>
<dbReference type="AlphaFoldDB" id="A0A9P0A3M1"/>
<sequence>MLVFTEEPDRGCYVYPISGTANSQSRGPCRLLTQGGISAWSFPEDEHGYDISQMSGAESDYFSRVSHGNEGPRRPVLPATRVLSNINRPQLPYATNVQPGLTVSVMRRQLATVQTTYLGIPATPNPQYHIKQSCGKLEPPQTSRCVDAYRDYILEYKPIEYDEEGQPKNLHRLTVQRLEIELAKKQYVCNYSKVDYARAALRHIVNKSEGTPSPPPADTRTRRQGDLERLPEDSASLSFNSKQRKPNDPQFRPGPAKQTASNIPSGTTGRDSGIIPVEFSALFRPAERDRSHSKQLEEQGQLQSLFRDPAPLPQPNIRQPCSSGGNAGKKVPQPRISASSPTSANDRLPRDRSRPLISNKKRIIGLELGLGISVDPCLGVPKKNRVSSAESPTNNVSQPLGSLQSVNLDSMLRYTFVPDYSVRAVTDVCYARIKRSLYLAAKRATLMEQSKKGSVTDNFNDEVDKLLAGEDDSKSQSSPEMTRNTSQIFITTDCDGWLQLDELNGQFNDFSPTQHQHKQNSTKSSSLISPVCPRSKIDGIEIASLEEQENLLDHRSNCQEETGVS</sequence>
<evidence type="ECO:0000256" key="1">
    <source>
        <dbReference type="SAM" id="MobiDB-lite"/>
    </source>
</evidence>
<reference evidence="2" key="1">
    <citation type="submission" date="2021-12" db="EMBL/GenBank/DDBJ databases">
        <authorList>
            <person name="King R."/>
        </authorList>
    </citation>
    <scope>NUCLEOTIDE SEQUENCE</scope>
</reference>
<keyword evidence="3" id="KW-1185">Reference proteome</keyword>
<dbReference type="EMBL" id="OU963862">
    <property type="protein sequence ID" value="CAH0382498.1"/>
    <property type="molecule type" value="Genomic_DNA"/>
</dbReference>
<feature type="region of interest" description="Disordered" evidence="1">
    <location>
        <begin position="508"/>
        <end position="530"/>
    </location>
</feature>
<feature type="compositionally biased region" description="Basic and acidic residues" evidence="1">
    <location>
        <begin position="219"/>
        <end position="232"/>
    </location>
</feature>
<feature type="region of interest" description="Disordered" evidence="1">
    <location>
        <begin position="286"/>
        <end position="356"/>
    </location>
</feature>
<gene>
    <name evidence="2" type="ORF">BEMITA_LOCUS2036</name>
</gene>